<dbReference type="Proteomes" id="UP000887565">
    <property type="component" value="Unplaced"/>
</dbReference>
<reference evidence="2" key="1">
    <citation type="submission" date="2022-11" db="UniProtKB">
        <authorList>
            <consortium name="WormBaseParasite"/>
        </authorList>
    </citation>
    <scope>IDENTIFICATION</scope>
</reference>
<dbReference type="WBParaSite" id="nRc.2.0.1.t44477-RA">
    <property type="protein sequence ID" value="nRc.2.0.1.t44477-RA"/>
    <property type="gene ID" value="nRc.2.0.1.g44477"/>
</dbReference>
<organism evidence="1 2">
    <name type="scientific">Romanomermis culicivorax</name>
    <name type="common">Nematode worm</name>
    <dbReference type="NCBI Taxonomy" id="13658"/>
    <lineage>
        <taxon>Eukaryota</taxon>
        <taxon>Metazoa</taxon>
        <taxon>Ecdysozoa</taxon>
        <taxon>Nematoda</taxon>
        <taxon>Enoplea</taxon>
        <taxon>Dorylaimia</taxon>
        <taxon>Mermithida</taxon>
        <taxon>Mermithoidea</taxon>
        <taxon>Mermithidae</taxon>
        <taxon>Romanomermis</taxon>
    </lineage>
</organism>
<protein>
    <submittedName>
        <fullName evidence="2">Uncharacterized protein</fullName>
    </submittedName>
</protein>
<name>A0A915L085_ROMCU</name>
<evidence type="ECO:0000313" key="2">
    <source>
        <dbReference type="WBParaSite" id="nRc.2.0.1.t44477-RA"/>
    </source>
</evidence>
<dbReference type="AlphaFoldDB" id="A0A915L085"/>
<keyword evidence="1" id="KW-1185">Reference proteome</keyword>
<sequence>MLGLMEVPPKKCRKALQLRHRPFQPRRRFPDRFQTSPPLGMLVGRPHHKYCHHQMLQTKQLIQISTAQTQLILLSTLTHRWPQLPP</sequence>
<accession>A0A915L085</accession>
<proteinExistence type="predicted"/>
<evidence type="ECO:0000313" key="1">
    <source>
        <dbReference type="Proteomes" id="UP000887565"/>
    </source>
</evidence>